<feature type="region of interest" description="Disordered" evidence="4">
    <location>
        <begin position="48"/>
        <end position="67"/>
    </location>
</feature>
<dbReference type="PANTHER" id="PTHR11085:SF10">
    <property type="entry name" value="NAD-DEPENDENT PROTEIN DEACYLASE SIRTUIN-5, MITOCHONDRIAL-RELATED"/>
    <property type="match status" value="1"/>
</dbReference>
<dbReference type="PROSITE" id="PS50305">
    <property type="entry name" value="SIRTUIN"/>
    <property type="match status" value="1"/>
</dbReference>
<evidence type="ECO:0000256" key="1">
    <source>
        <dbReference type="ARBA" id="ARBA00022679"/>
    </source>
</evidence>
<dbReference type="GO" id="GO:0070403">
    <property type="term" value="F:NAD+ binding"/>
    <property type="evidence" value="ECO:0007669"/>
    <property type="project" value="InterPro"/>
</dbReference>
<feature type="active site" description="Proton acceptor" evidence="3">
    <location>
        <position position="138"/>
    </location>
</feature>
<dbReference type="GO" id="GO:0005759">
    <property type="term" value="C:mitochondrial matrix"/>
    <property type="evidence" value="ECO:0007669"/>
    <property type="project" value="TreeGrafter"/>
</dbReference>
<dbReference type="GO" id="GO:0017136">
    <property type="term" value="F:histone deacetylase activity, NAD-dependent"/>
    <property type="evidence" value="ECO:0007669"/>
    <property type="project" value="TreeGrafter"/>
</dbReference>
<dbReference type="WBParaSite" id="PSAMB.scaffold1921size26667.g15581.t1">
    <property type="protein sequence ID" value="PSAMB.scaffold1921size26667.g15581.t1"/>
    <property type="gene ID" value="PSAMB.scaffold1921size26667.g15581"/>
</dbReference>
<dbReference type="InterPro" id="IPR050134">
    <property type="entry name" value="NAD-dep_sirtuin_deacylases"/>
</dbReference>
<organism evidence="6 7">
    <name type="scientific">Plectus sambesii</name>
    <dbReference type="NCBI Taxonomy" id="2011161"/>
    <lineage>
        <taxon>Eukaryota</taxon>
        <taxon>Metazoa</taxon>
        <taxon>Ecdysozoa</taxon>
        <taxon>Nematoda</taxon>
        <taxon>Chromadorea</taxon>
        <taxon>Plectida</taxon>
        <taxon>Plectina</taxon>
        <taxon>Plectoidea</taxon>
        <taxon>Plectidae</taxon>
        <taxon>Plectus</taxon>
    </lineage>
</organism>
<protein>
    <submittedName>
        <fullName evidence="7">Deacetylase sirtuin-type domain-containing protein</fullName>
    </submittedName>
</protein>
<evidence type="ECO:0000256" key="2">
    <source>
        <dbReference type="ARBA" id="ARBA00023027"/>
    </source>
</evidence>
<evidence type="ECO:0000259" key="5">
    <source>
        <dbReference type="PROSITE" id="PS50305"/>
    </source>
</evidence>
<dbReference type="InterPro" id="IPR026591">
    <property type="entry name" value="Sirtuin_cat_small_dom_sf"/>
</dbReference>
<feature type="binding site" evidence="3">
    <location>
        <position position="200"/>
    </location>
    <ligand>
        <name>Zn(2+)</name>
        <dbReference type="ChEBI" id="CHEBI:29105"/>
    </ligand>
</feature>
<sequence length="298" mass="33275">MSSSGKALRFVPKISSLPRDGDVDRFRAELAKLKRLVVLTGAGVSTESGIPDYRSPRAPGRSKPKPTTIQEFLKSPEVRQRYWARNFVAWPAFEATQPNQTHLALAEAEHAGHLHWLITQNVDTLHHKAGSINVTELHGNSHVVKCLKCDARLSRPYFQQRMEELNPDWSAEAREIAPDGDVVIPEELISQFKTPWCETCGPQEGIFKTDVVFFGDNVPKRVVEFCSQKVMESDGLLVLGSSLEVFSGFRFVRQTLEQGKPLFIVNIGPTRADPLCSTLNKLSCKCSDVVPTFFSPLN</sequence>
<keyword evidence="3" id="KW-0862">Zinc</keyword>
<evidence type="ECO:0000256" key="3">
    <source>
        <dbReference type="PROSITE-ProRule" id="PRU00236"/>
    </source>
</evidence>
<dbReference type="InterPro" id="IPR003000">
    <property type="entry name" value="Sirtuin"/>
</dbReference>
<keyword evidence="1" id="KW-0808">Transferase</keyword>
<dbReference type="Gene3D" id="3.40.50.1220">
    <property type="entry name" value="TPP-binding domain"/>
    <property type="match status" value="1"/>
</dbReference>
<evidence type="ECO:0000313" key="7">
    <source>
        <dbReference type="WBParaSite" id="PSAMB.scaffold1921size26667.g15581.t1"/>
    </source>
</evidence>
<feature type="binding site" evidence="3">
    <location>
        <position position="197"/>
    </location>
    <ligand>
        <name>Zn(2+)</name>
        <dbReference type="ChEBI" id="CHEBI:29105"/>
    </ligand>
</feature>
<dbReference type="Gene3D" id="3.30.1600.10">
    <property type="entry name" value="SIR2/SIRT2 'Small Domain"/>
    <property type="match status" value="1"/>
</dbReference>
<evidence type="ECO:0000313" key="6">
    <source>
        <dbReference type="Proteomes" id="UP000887566"/>
    </source>
</evidence>
<dbReference type="Proteomes" id="UP000887566">
    <property type="component" value="Unplaced"/>
</dbReference>
<dbReference type="Pfam" id="PF02146">
    <property type="entry name" value="SIR2"/>
    <property type="match status" value="1"/>
</dbReference>
<proteinExistence type="predicted"/>
<dbReference type="InterPro" id="IPR026590">
    <property type="entry name" value="Ssirtuin_cat_dom"/>
</dbReference>
<keyword evidence="6" id="KW-1185">Reference proteome</keyword>
<feature type="domain" description="Deacetylase sirtuin-type" evidence="5">
    <location>
        <begin position="16"/>
        <end position="298"/>
    </location>
</feature>
<name>A0A914VFL5_9BILA</name>
<dbReference type="AlphaFoldDB" id="A0A914VFL5"/>
<dbReference type="InterPro" id="IPR029035">
    <property type="entry name" value="DHS-like_NAD/FAD-binding_dom"/>
</dbReference>
<feature type="binding site" evidence="3">
    <location>
        <position position="149"/>
    </location>
    <ligand>
        <name>Zn(2+)</name>
        <dbReference type="ChEBI" id="CHEBI:29105"/>
    </ligand>
</feature>
<accession>A0A914VFL5</accession>
<dbReference type="PANTHER" id="PTHR11085">
    <property type="entry name" value="NAD-DEPENDENT PROTEIN DEACYLASE SIRTUIN-5, MITOCHONDRIAL-RELATED"/>
    <property type="match status" value="1"/>
</dbReference>
<reference evidence="7" key="1">
    <citation type="submission" date="2022-11" db="UniProtKB">
        <authorList>
            <consortium name="WormBaseParasite"/>
        </authorList>
    </citation>
    <scope>IDENTIFICATION</scope>
</reference>
<dbReference type="SUPFAM" id="SSF52467">
    <property type="entry name" value="DHS-like NAD/FAD-binding domain"/>
    <property type="match status" value="1"/>
</dbReference>
<keyword evidence="3" id="KW-0479">Metal-binding</keyword>
<feature type="binding site" evidence="3">
    <location>
        <position position="146"/>
    </location>
    <ligand>
        <name>Zn(2+)</name>
        <dbReference type="ChEBI" id="CHEBI:29105"/>
    </ligand>
</feature>
<dbReference type="GO" id="GO:0046872">
    <property type="term" value="F:metal ion binding"/>
    <property type="evidence" value="ECO:0007669"/>
    <property type="project" value="UniProtKB-KW"/>
</dbReference>
<evidence type="ECO:0000256" key="4">
    <source>
        <dbReference type="SAM" id="MobiDB-lite"/>
    </source>
</evidence>
<keyword evidence="2" id="KW-0520">NAD</keyword>